<name>A0ABS9TN78_9PSEU</name>
<dbReference type="Proteomes" id="UP001299970">
    <property type="component" value="Unassembled WGS sequence"/>
</dbReference>
<protein>
    <submittedName>
        <fullName evidence="1">Uncharacterized protein</fullName>
    </submittedName>
</protein>
<proteinExistence type="predicted"/>
<organism evidence="1 2">
    <name type="scientific">Pseudonocardia alaniniphila</name>
    <dbReference type="NCBI Taxonomy" id="75291"/>
    <lineage>
        <taxon>Bacteria</taxon>
        <taxon>Bacillati</taxon>
        <taxon>Actinomycetota</taxon>
        <taxon>Actinomycetes</taxon>
        <taxon>Pseudonocardiales</taxon>
        <taxon>Pseudonocardiaceae</taxon>
        <taxon>Pseudonocardia</taxon>
    </lineage>
</organism>
<keyword evidence="2" id="KW-1185">Reference proteome</keyword>
<dbReference type="EMBL" id="JAKXMK010000029">
    <property type="protein sequence ID" value="MCH6169968.1"/>
    <property type="molecule type" value="Genomic_DNA"/>
</dbReference>
<sequence>MGVDLKADLPYAGLQRLCTSMVGRLEGLPGPQQDALRIAFGLRDGAQLAPQAPGRPAGLLLDGLTTWFTEGCATALPPWLRREGRRSAAREHLSDAHDAFREMGRGRVRRACPPGVAGLL</sequence>
<evidence type="ECO:0000313" key="1">
    <source>
        <dbReference type="EMBL" id="MCH6169968.1"/>
    </source>
</evidence>
<comment type="caution">
    <text evidence="1">The sequence shown here is derived from an EMBL/GenBank/DDBJ whole genome shotgun (WGS) entry which is preliminary data.</text>
</comment>
<reference evidence="1 2" key="1">
    <citation type="submission" date="2022-03" db="EMBL/GenBank/DDBJ databases">
        <title>Pseudonocardia alaer sp. nov., a novel actinomycete isolated from reed forest soil.</title>
        <authorList>
            <person name="Wang L."/>
        </authorList>
    </citation>
    <scope>NUCLEOTIDE SEQUENCE [LARGE SCALE GENOMIC DNA]</scope>
    <source>
        <strain evidence="1 2">Y-16303</strain>
    </source>
</reference>
<gene>
    <name evidence="1" type="ORF">MMF94_30075</name>
</gene>
<evidence type="ECO:0000313" key="2">
    <source>
        <dbReference type="Proteomes" id="UP001299970"/>
    </source>
</evidence>
<accession>A0ABS9TN78</accession>
<dbReference type="RefSeq" id="WP_241040689.1">
    <property type="nucleotide sequence ID" value="NZ_BAAAJF010000032.1"/>
</dbReference>